<sequence>MEKTALNRIFSSGEALKHRLFFPSELHRFGKNDRFSPALKTFPLKMRIAMV</sequence>
<keyword evidence="2" id="KW-1185">Reference proteome</keyword>
<reference evidence="1 2" key="1">
    <citation type="submission" date="2023-08" db="EMBL/GenBank/DDBJ databases">
        <title>Genome sequencing of the thermostable Gram positive bacteria Geobacillus proteiniphilus strain T-6.</title>
        <authorList>
            <person name="Shulami S."/>
            <person name="Shoham Y."/>
        </authorList>
    </citation>
    <scope>NUCLEOTIDE SEQUENCE [LARGE SCALE GENOMIC DNA]</scope>
    <source>
        <strain evidence="1 2">T-6</strain>
    </source>
</reference>
<proteinExistence type="predicted"/>
<dbReference type="Proteomes" id="UP001223761">
    <property type="component" value="Chromosome"/>
</dbReference>
<protein>
    <submittedName>
        <fullName evidence="1">Uncharacterized protein</fullName>
    </submittedName>
</protein>
<accession>A0ABY9MHG2</accession>
<gene>
    <name evidence="1" type="ORF">RA955_00355</name>
</gene>
<dbReference type="EMBL" id="CP133076">
    <property type="protein sequence ID" value="WMJ16644.1"/>
    <property type="molecule type" value="Genomic_DNA"/>
</dbReference>
<dbReference type="RefSeq" id="WP_167372761.1">
    <property type="nucleotide sequence ID" value="NZ_CP133076.1"/>
</dbReference>
<evidence type="ECO:0000313" key="1">
    <source>
        <dbReference type="EMBL" id="WMJ16644.1"/>
    </source>
</evidence>
<organism evidence="1 2">
    <name type="scientific">Geobacillus proteiniphilus</name>
    <dbReference type="NCBI Taxonomy" id="860353"/>
    <lineage>
        <taxon>Bacteria</taxon>
        <taxon>Bacillati</taxon>
        <taxon>Bacillota</taxon>
        <taxon>Bacilli</taxon>
        <taxon>Bacillales</taxon>
        <taxon>Anoxybacillaceae</taxon>
        <taxon>Geobacillus</taxon>
    </lineage>
</organism>
<evidence type="ECO:0000313" key="2">
    <source>
        <dbReference type="Proteomes" id="UP001223761"/>
    </source>
</evidence>
<name>A0ABY9MHG2_9BACL</name>